<keyword evidence="2" id="KW-1185">Reference proteome</keyword>
<accession>K0TH37</accession>
<feature type="non-terminal residue" evidence="1">
    <location>
        <position position="1"/>
    </location>
</feature>
<dbReference type="AlphaFoldDB" id="K0TH37"/>
<comment type="caution">
    <text evidence="1">The sequence shown here is derived from an EMBL/GenBank/DDBJ whole genome shotgun (WGS) entry which is preliminary data.</text>
</comment>
<evidence type="ECO:0000313" key="2">
    <source>
        <dbReference type="Proteomes" id="UP000266841"/>
    </source>
</evidence>
<name>K0TH37_THAOC</name>
<reference evidence="1 2" key="1">
    <citation type="journal article" date="2012" name="Genome Biol.">
        <title>Genome and low-iron response of an oceanic diatom adapted to chronic iron limitation.</title>
        <authorList>
            <person name="Lommer M."/>
            <person name="Specht M."/>
            <person name="Roy A.S."/>
            <person name="Kraemer L."/>
            <person name="Andreson R."/>
            <person name="Gutowska M.A."/>
            <person name="Wolf J."/>
            <person name="Bergner S.V."/>
            <person name="Schilhabel M.B."/>
            <person name="Klostermeier U.C."/>
            <person name="Beiko R.G."/>
            <person name="Rosenstiel P."/>
            <person name="Hippler M."/>
            <person name="Laroche J."/>
        </authorList>
    </citation>
    <scope>NUCLEOTIDE SEQUENCE [LARGE SCALE GENOMIC DNA]</scope>
    <source>
        <strain evidence="1 2">CCMP1005</strain>
    </source>
</reference>
<organism evidence="1 2">
    <name type="scientific">Thalassiosira oceanica</name>
    <name type="common">Marine diatom</name>
    <dbReference type="NCBI Taxonomy" id="159749"/>
    <lineage>
        <taxon>Eukaryota</taxon>
        <taxon>Sar</taxon>
        <taxon>Stramenopiles</taxon>
        <taxon>Ochrophyta</taxon>
        <taxon>Bacillariophyta</taxon>
        <taxon>Coscinodiscophyceae</taxon>
        <taxon>Thalassiosirophycidae</taxon>
        <taxon>Thalassiosirales</taxon>
        <taxon>Thalassiosiraceae</taxon>
        <taxon>Thalassiosira</taxon>
    </lineage>
</organism>
<proteinExistence type="predicted"/>
<protein>
    <submittedName>
        <fullName evidence="1">Uncharacterized protein</fullName>
    </submittedName>
</protein>
<sequence length="155" mass="17330">KRAHAPTENRTQGESLEGIHVTTTPWALLLQLDIVDRVAVHILQATRNGHSHTKHRSAHKTLCKAVKWLGHTEQKKEDHYTDDVGWMDGQHQTKESNLNKQTYVSICFAQTSDGNKPCIGNPALALDLTDLLIKGGNSERPSQPGQKDCDRYCVK</sequence>
<dbReference type="Proteomes" id="UP000266841">
    <property type="component" value="Unassembled WGS sequence"/>
</dbReference>
<dbReference type="EMBL" id="AGNL01009625">
    <property type="protein sequence ID" value="EJK69752.1"/>
    <property type="molecule type" value="Genomic_DNA"/>
</dbReference>
<evidence type="ECO:0000313" key="1">
    <source>
        <dbReference type="EMBL" id="EJK69752.1"/>
    </source>
</evidence>
<gene>
    <name evidence="1" type="ORF">THAOC_08957</name>
</gene>